<reference evidence="2" key="2">
    <citation type="submission" date="2020-07" db="EMBL/GenBank/DDBJ databases">
        <authorList>
            <person name="Vera ALvarez R."/>
            <person name="Arias-Moreno D.M."/>
            <person name="Jimenez-Jacinto V."/>
            <person name="Jimenez-Bremont J.F."/>
            <person name="Swaminathan K."/>
            <person name="Moose S.P."/>
            <person name="Guerrero-Gonzalez M.L."/>
            <person name="Marino-Ramirez L."/>
            <person name="Landsman D."/>
            <person name="Rodriguez-Kessler M."/>
            <person name="Delgado-Sanchez P."/>
        </authorList>
    </citation>
    <scope>NUCLEOTIDE SEQUENCE</scope>
    <source>
        <tissue evidence="2">Cladode</tissue>
    </source>
</reference>
<feature type="region of interest" description="Disordered" evidence="1">
    <location>
        <begin position="74"/>
        <end position="116"/>
    </location>
</feature>
<name>A0A7C9ACX9_OPUST</name>
<evidence type="ECO:0000256" key="1">
    <source>
        <dbReference type="SAM" id="MobiDB-lite"/>
    </source>
</evidence>
<proteinExistence type="predicted"/>
<protein>
    <submittedName>
        <fullName evidence="2">Uncharacterized protein</fullName>
    </submittedName>
</protein>
<dbReference type="EMBL" id="GISG01220875">
    <property type="protein sequence ID" value="MBA4663611.1"/>
    <property type="molecule type" value="Transcribed_RNA"/>
</dbReference>
<feature type="compositionally biased region" description="Basic and acidic residues" evidence="1">
    <location>
        <begin position="97"/>
        <end position="106"/>
    </location>
</feature>
<reference evidence="2" key="1">
    <citation type="journal article" date="2013" name="J. Plant Res.">
        <title>Effect of fungi and light on seed germination of three Opuntia species from semiarid lands of central Mexico.</title>
        <authorList>
            <person name="Delgado-Sanchez P."/>
            <person name="Jimenez-Bremont J.F."/>
            <person name="Guerrero-Gonzalez Mde L."/>
            <person name="Flores J."/>
        </authorList>
    </citation>
    <scope>NUCLEOTIDE SEQUENCE</scope>
    <source>
        <tissue evidence="2">Cladode</tissue>
    </source>
</reference>
<evidence type="ECO:0000313" key="2">
    <source>
        <dbReference type="EMBL" id="MBA4663611.1"/>
    </source>
</evidence>
<accession>A0A7C9ACX9</accession>
<sequence>MLLNHRGSSVWAILTNSSIAAKASSKYIDLSNDLSIPATLAVDFVGDTTGKAFEIPLPKSGAKGNVLVVTVGKGPNPLHPTPSSKAELGIGGPMEPGKVDKDDIGRPRNLPASAQTRSSSSFKRAFSILRCCSSIEISPIIAGPPQLVQIGFLMASLMDMFSALSLSFSCLRIEFSCRSN</sequence>
<dbReference type="AlphaFoldDB" id="A0A7C9ACX9"/>
<organism evidence="2">
    <name type="scientific">Opuntia streptacantha</name>
    <name type="common">Prickly pear cactus</name>
    <name type="synonym">Opuntia cardona</name>
    <dbReference type="NCBI Taxonomy" id="393608"/>
    <lineage>
        <taxon>Eukaryota</taxon>
        <taxon>Viridiplantae</taxon>
        <taxon>Streptophyta</taxon>
        <taxon>Embryophyta</taxon>
        <taxon>Tracheophyta</taxon>
        <taxon>Spermatophyta</taxon>
        <taxon>Magnoliopsida</taxon>
        <taxon>eudicotyledons</taxon>
        <taxon>Gunneridae</taxon>
        <taxon>Pentapetalae</taxon>
        <taxon>Caryophyllales</taxon>
        <taxon>Cactineae</taxon>
        <taxon>Cactaceae</taxon>
        <taxon>Opuntioideae</taxon>
        <taxon>Opuntia</taxon>
    </lineage>
</organism>